<feature type="transmembrane region" description="Helical" evidence="8">
    <location>
        <begin position="661"/>
        <end position="684"/>
    </location>
</feature>
<feature type="transmembrane region" description="Helical" evidence="8">
    <location>
        <begin position="421"/>
        <end position="438"/>
    </location>
</feature>
<evidence type="ECO:0000313" key="10">
    <source>
        <dbReference type="Proteomes" id="UP000323046"/>
    </source>
</evidence>
<feature type="transmembrane region" description="Helical" evidence="8">
    <location>
        <begin position="78"/>
        <end position="96"/>
    </location>
</feature>
<name>A0A5P2BIH2_STRVZ</name>
<accession>A0A5P2BIH2</accession>
<organism evidence="9 10">
    <name type="scientific">Streptomyces venezuelae</name>
    <dbReference type="NCBI Taxonomy" id="54571"/>
    <lineage>
        <taxon>Bacteria</taxon>
        <taxon>Bacillati</taxon>
        <taxon>Actinomycetota</taxon>
        <taxon>Actinomycetes</taxon>
        <taxon>Kitasatosporales</taxon>
        <taxon>Streptomycetaceae</taxon>
        <taxon>Streptomyces</taxon>
    </lineage>
</organism>
<feature type="transmembrane region" description="Helical" evidence="8">
    <location>
        <begin position="634"/>
        <end position="655"/>
    </location>
</feature>
<evidence type="ECO:0000256" key="7">
    <source>
        <dbReference type="ARBA" id="ARBA00023136"/>
    </source>
</evidence>
<dbReference type="AlphaFoldDB" id="A0A5P2BIH2"/>
<feature type="transmembrane region" description="Helical" evidence="8">
    <location>
        <begin position="475"/>
        <end position="494"/>
    </location>
</feature>
<feature type="transmembrane region" description="Helical" evidence="8">
    <location>
        <begin position="506"/>
        <end position="527"/>
    </location>
</feature>
<feature type="transmembrane region" description="Helical" evidence="8">
    <location>
        <begin position="134"/>
        <end position="154"/>
    </location>
</feature>
<feature type="transmembrane region" description="Helical" evidence="8">
    <location>
        <begin position="204"/>
        <end position="223"/>
    </location>
</feature>
<dbReference type="Pfam" id="PF01032">
    <property type="entry name" value="FecCD"/>
    <property type="match status" value="2"/>
</dbReference>
<feature type="transmembrane region" description="Helical" evidence="8">
    <location>
        <begin position="324"/>
        <end position="345"/>
    </location>
</feature>
<dbReference type="InterPro" id="IPR037294">
    <property type="entry name" value="ABC_BtuC-like"/>
</dbReference>
<dbReference type="GO" id="GO:0005886">
    <property type="term" value="C:plasma membrane"/>
    <property type="evidence" value="ECO:0007669"/>
    <property type="project" value="UniProtKB-SubCell"/>
</dbReference>
<proteinExistence type="inferred from homology"/>
<protein>
    <submittedName>
        <fullName evidence="9">ABC transporter permease</fullName>
    </submittedName>
</protein>
<dbReference type="RefSeq" id="WP_150173677.1">
    <property type="nucleotide sequence ID" value="NZ_CP029193.1"/>
</dbReference>
<comment type="similarity">
    <text evidence="2">Belongs to the binding-protein-dependent transport system permease family. FecCD subfamily.</text>
</comment>
<reference evidence="9 10" key="1">
    <citation type="submission" date="2018-05" db="EMBL/GenBank/DDBJ databases">
        <title>Streptomyces venezuelae.</title>
        <authorList>
            <person name="Kim W."/>
            <person name="Lee N."/>
            <person name="Cho B.-K."/>
        </authorList>
    </citation>
    <scope>NUCLEOTIDE SEQUENCE [LARGE SCALE GENOMIC DNA]</scope>
    <source>
        <strain evidence="9 10">ATCC 14583</strain>
    </source>
</reference>
<feature type="transmembrane region" description="Helical" evidence="8">
    <location>
        <begin position="20"/>
        <end position="38"/>
    </location>
</feature>
<feature type="transmembrane region" description="Helical" evidence="8">
    <location>
        <begin position="366"/>
        <end position="388"/>
    </location>
</feature>
<evidence type="ECO:0000313" key="9">
    <source>
        <dbReference type="EMBL" id="QES30214.1"/>
    </source>
</evidence>
<feature type="transmembrane region" description="Helical" evidence="8">
    <location>
        <begin position="108"/>
        <end position="127"/>
    </location>
</feature>
<evidence type="ECO:0000256" key="4">
    <source>
        <dbReference type="ARBA" id="ARBA00022475"/>
    </source>
</evidence>
<dbReference type="EMBL" id="CP029193">
    <property type="protein sequence ID" value="QES30214.1"/>
    <property type="molecule type" value="Genomic_DNA"/>
</dbReference>
<gene>
    <name evidence="9" type="ORF">DEJ47_30635</name>
</gene>
<sequence>MAVTATAPATRPSAAASRTGAVAVTAALLLLVAALAVVDITQGTAAVGAPEVWKALTGRADTADSSVVIASRLPRMTAALLVGSVLGMAGAALQAVSRNVLASPDTLAVNAGSYAALGIAAATGVTLPFLASSGVAFAGGLLAAAVVLGLSGLGAGTVRLVLAGSALTLGLTAVTEGMLQLFPQETEGLYKWNQGSVAQNGFDGVLQMLPVAVVGLVGLLLLARKVDALALGDDAARGVGVPVRSTRLTAVVLAALLSTSAVTLAGPIGFVGLCAPALVRPLARRIRAFTRSRASLPVAGLTGAALVLGSDVLLRAVVPSDVAVAVPTGVVTSLLGALFLVVMAARVRDTAGAAQPDRLRIRSRRVFLGTTVVLVAALAGLVVAAVLIGDSKLLMGDVVNWTQGRAGQTVSFVLDTRVPRVLAALCAGAALALAGTLVQAVTRNPLAEPGVLGVTNGAALGAVLLVTTVPTAGSWTIAGGAFAGAAASAVLVFGLAARGGFGQNRLVLVGFGVATGATAVISMLIILTDPFNATKALTWLGGSTYGRTLPDVVPLALVLAAGLTVAVARRTELDLVSLDEDTPRLLGLNLSGGRFGFLVLSVLLSATAVAAAGTIGFVGLVAPHAARALVGRQHVRVIPVAVLLGALLVCAADLVGRTVIAPAQLGAGLMTAVIGTPYFLYLLVRSRR</sequence>
<keyword evidence="4" id="KW-1003">Cell membrane</keyword>
<feature type="transmembrane region" description="Helical" evidence="8">
    <location>
        <begin position="450"/>
        <end position="469"/>
    </location>
</feature>
<keyword evidence="6 8" id="KW-1133">Transmembrane helix</keyword>
<evidence type="ECO:0000256" key="8">
    <source>
        <dbReference type="SAM" id="Phobius"/>
    </source>
</evidence>
<evidence type="ECO:0000256" key="6">
    <source>
        <dbReference type="ARBA" id="ARBA00022989"/>
    </source>
</evidence>
<evidence type="ECO:0000256" key="1">
    <source>
        <dbReference type="ARBA" id="ARBA00004651"/>
    </source>
</evidence>
<dbReference type="OrthoDB" id="9782305at2"/>
<dbReference type="PANTHER" id="PTHR30472">
    <property type="entry name" value="FERRIC ENTEROBACTIN TRANSPORT SYSTEM PERMEASE PROTEIN"/>
    <property type="match status" value="1"/>
</dbReference>
<comment type="subcellular location">
    <subcellularLocation>
        <location evidence="1">Cell membrane</location>
        <topology evidence="1">Multi-pass membrane protein</topology>
    </subcellularLocation>
</comment>
<dbReference type="Gene3D" id="1.10.3470.10">
    <property type="entry name" value="ABC transporter involved in vitamin B12 uptake, BtuC"/>
    <property type="match status" value="2"/>
</dbReference>
<keyword evidence="10" id="KW-1185">Reference proteome</keyword>
<dbReference type="PANTHER" id="PTHR30472:SF37">
    <property type="entry name" value="FE(3+) DICITRATE TRANSPORT SYSTEM PERMEASE PROTEIN FECD-RELATED"/>
    <property type="match status" value="1"/>
</dbReference>
<dbReference type="NCBIfam" id="NF007867">
    <property type="entry name" value="PRK10577.1-3"/>
    <property type="match status" value="1"/>
</dbReference>
<dbReference type="GO" id="GO:0022857">
    <property type="term" value="F:transmembrane transporter activity"/>
    <property type="evidence" value="ECO:0007669"/>
    <property type="project" value="InterPro"/>
</dbReference>
<feature type="transmembrane region" description="Helical" evidence="8">
    <location>
        <begin position="595"/>
        <end position="622"/>
    </location>
</feature>
<dbReference type="InterPro" id="IPR000522">
    <property type="entry name" value="ABC_transptr_permease_BtuC"/>
</dbReference>
<keyword evidence="3" id="KW-0813">Transport</keyword>
<evidence type="ECO:0000256" key="3">
    <source>
        <dbReference type="ARBA" id="ARBA00022448"/>
    </source>
</evidence>
<dbReference type="SUPFAM" id="SSF81345">
    <property type="entry name" value="ABC transporter involved in vitamin B12 uptake, BtuC"/>
    <property type="match status" value="2"/>
</dbReference>
<feature type="transmembrane region" description="Helical" evidence="8">
    <location>
        <begin position="250"/>
        <end position="275"/>
    </location>
</feature>
<evidence type="ECO:0000256" key="2">
    <source>
        <dbReference type="ARBA" id="ARBA00007935"/>
    </source>
</evidence>
<keyword evidence="7 8" id="KW-0472">Membrane</keyword>
<dbReference type="GO" id="GO:0033214">
    <property type="term" value="P:siderophore-iron import into cell"/>
    <property type="evidence" value="ECO:0007669"/>
    <property type="project" value="TreeGrafter"/>
</dbReference>
<dbReference type="CDD" id="cd06550">
    <property type="entry name" value="TM_ABC_iron-siderophores_like"/>
    <property type="match status" value="2"/>
</dbReference>
<evidence type="ECO:0000256" key="5">
    <source>
        <dbReference type="ARBA" id="ARBA00022692"/>
    </source>
</evidence>
<feature type="transmembrane region" description="Helical" evidence="8">
    <location>
        <begin position="296"/>
        <end position="318"/>
    </location>
</feature>
<keyword evidence="5 8" id="KW-0812">Transmembrane</keyword>
<dbReference type="Proteomes" id="UP000323046">
    <property type="component" value="Chromosome"/>
</dbReference>